<evidence type="ECO:0000256" key="18">
    <source>
        <dbReference type="ARBA" id="ARBA00068609"/>
    </source>
</evidence>
<keyword evidence="12" id="KW-0811">Translocation</keyword>
<dbReference type="GO" id="GO:0031965">
    <property type="term" value="C:nuclear membrane"/>
    <property type="evidence" value="ECO:0007669"/>
    <property type="project" value="UniProtKB-SubCell"/>
</dbReference>
<keyword evidence="14" id="KW-0906">Nuclear pore complex</keyword>
<feature type="compositionally biased region" description="Polar residues" evidence="22">
    <location>
        <begin position="650"/>
        <end position="689"/>
    </location>
</feature>
<evidence type="ECO:0000256" key="1">
    <source>
        <dbReference type="ARBA" id="ARBA00001947"/>
    </source>
</evidence>
<dbReference type="EMBL" id="OC921264">
    <property type="protein sequence ID" value="CAD7653255.1"/>
    <property type="molecule type" value="Genomic_DNA"/>
</dbReference>
<comment type="subcellular location">
    <subcellularLocation>
        <location evidence="2">Nucleus membrane</location>
    </subcellularLocation>
    <subcellularLocation>
        <location evidence="3">Nucleus</location>
        <location evidence="3">Nuclear pore complex</location>
    </subcellularLocation>
</comment>
<feature type="compositionally biased region" description="Low complexity" evidence="22">
    <location>
        <begin position="60"/>
        <end position="74"/>
    </location>
</feature>
<dbReference type="GO" id="GO:0005096">
    <property type="term" value="F:GTPase activator activity"/>
    <property type="evidence" value="ECO:0007669"/>
    <property type="project" value="TreeGrafter"/>
</dbReference>
<dbReference type="Pfam" id="PF00641">
    <property type="entry name" value="Zn_ribbon_RanBP"/>
    <property type="match status" value="1"/>
</dbReference>
<evidence type="ECO:0000256" key="14">
    <source>
        <dbReference type="ARBA" id="ARBA00023132"/>
    </source>
</evidence>
<dbReference type="Gene3D" id="4.10.1060.10">
    <property type="entry name" value="Zinc finger, RanBP2-type"/>
    <property type="match status" value="1"/>
</dbReference>
<keyword evidence="16" id="KW-0539">Nucleus</keyword>
<feature type="domain" description="RanBD1" evidence="23">
    <location>
        <begin position="394"/>
        <end position="525"/>
    </location>
</feature>
<evidence type="ECO:0000256" key="16">
    <source>
        <dbReference type="ARBA" id="ARBA00023242"/>
    </source>
</evidence>
<evidence type="ECO:0000256" key="2">
    <source>
        <dbReference type="ARBA" id="ARBA00004126"/>
    </source>
</evidence>
<dbReference type="InterPro" id="IPR045255">
    <property type="entry name" value="RanBP1-like"/>
</dbReference>
<sequence>MNRSFKDIDKSLSESMTKSKSETERSLRGLNFGRLYLKNNELDSALNQLTPNKVMSPSMLNDSNSIMSNNMSPSVKSTPERYAKNSENSSDANHHSCGTSDANHHSCGTCANQPLLDKMAKQHDSLIATNKMLLDLLKQNTSNIKDIQKQLIAINDNINTLTDSQNSLKETFYEYMTQEEEQQDFDDYISELFKPAANSWQCTACYVQNNGSDTSCAACTTPKPGTTPKQAVANESSKLKLFSSENVDPISFTQSLTSSTSGFKFGSFNSNTTLNSNTIFSNTGFKFGNTTSPQPLPTLNLSNSDFGFQPTAKPLEDKGFNLFSKNTSDNKTIPFSFDLNANSSPKFGFDFKNVAKEETLKVDVQTPVVNETEEEHNTSLSESHVEPSNADSIYFQPVVPLPPKVDIKTGEEEETVLYVSRARLFRFCDNEWKERGVGDLKILESPESHRIRLLMRRDTILKVCLNQYITADLKLDLKDDKKSITWSAIDYSEETPNPQIFLLRLKNPENAELFLNAFRSAQSRLCVNKTTDNSCASVEKQNTLNCNQNLKDTKTKESTNSLPKCHSKSSDDDIEIVYMKAPESEEILRKVKELQLPLNFYDYETMEPCKGCRGCRDDDYYFKTDSKPQVKDNSNPDDSNSNSLFRSAIAATNVSQSEWKTNSSPKSWMTSTPAPLFSSEHNTSTGDDG</sequence>
<comment type="similarity">
    <text evidence="17">Belongs to the NUP153 family.</text>
</comment>
<dbReference type="FunFam" id="4.10.1060.10:FF:000001">
    <property type="entry name" value="Nuclear pore complex protein Nup153"/>
    <property type="match status" value="1"/>
</dbReference>
<organism evidence="25">
    <name type="scientific">Oppiella nova</name>
    <dbReference type="NCBI Taxonomy" id="334625"/>
    <lineage>
        <taxon>Eukaryota</taxon>
        <taxon>Metazoa</taxon>
        <taxon>Ecdysozoa</taxon>
        <taxon>Arthropoda</taxon>
        <taxon>Chelicerata</taxon>
        <taxon>Arachnida</taxon>
        <taxon>Acari</taxon>
        <taxon>Acariformes</taxon>
        <taxon>Sarcoptiformes</taxon>
        <taxon>Oribatida</taxon>
        <taxon>Brachypylina</taxon>
        <taxon>Oppioidea</taxon>
        <taxon>Oppiidae</taxon>
        <taxon>Oppiella</taxon>
    </lineage>
</organism>
<dbReference type="SMART" id="SM00547">
    <property type="entry name" value="ZnF_RBZ"/>
    <property type="match status" value="1"/>
</dbReference>
<dbReference type="Gene3D" id="1.25.40.10">
    <property type="entry name" value="Tetratricopeptide repeat domain"/>
    <property type="match status" value="1"/>
</dbReference>
<evidence type="ECO:0000256" key="3">
    <source>
        <dbReference type="ARBA" id="ARBA00004567"/>
    </source>
</evidence>
<evidence type="ECO:0000256" key="15">
    <source>
        <dbReference type="ARBA" id="ARBA00023136"/>
    </source>
</evidence>
<evidence type="ECO:0000256" key="13">
    <source>
        <dbReference type="ARBA" id="ARBA00023125"/>
    </source>
</evidence>
<dbReference type="InterPro" id="IPR036443">
    <property type="entry name" value="Znf_RanBP2_sf"/>
</dbReference>
<feature type="region of interest" description="Disordered" evidence="22">
    <location>
        <begin position="625"/>
        <end position="689"/>
    </location>
</feature>
<dbReference type="AlphaFoldDB" id="A0A7R9M467"/>
<evidence type="ECO:0000256" key="22">
    <source>
        <dbReference type="SAM" id="MobiDB-lite"/>
    </source>
</evidence>
<protein>
    <recommendedName>
        <fullName evidence="18">Nuclear pore complex protein Nup153</fullName>
    </recommendedName>
    <alternativeName>
        <fullName evidence="20">153 kDa nucleoporin</fullName>
    </alternativeName>
    <alternativeName>
        <fullName evidence="19">Nucleoporin Nup153</fullName>
    </alternativeName>
</protein>
<dbReference type="PANTHER" id="PTHR23138">
    <property type="entry name" value="RAN BINDING PROTEIN"/>
    <property type="match status" value="1"/>
</dbReference>
<evidence type="ECO:0000256" key="17">
    <source>
        <dbReference type="ARBA" id="ARBA00060842"/>
    </source>
</evidence>
<feature type="region of interest" description="Disordered" evidence="22">
    <location>
        <begin position="1"/>
        <end position="25"/>
    </location>
</feature>
<keyword evidence="9" id="KW-0509">mRNA transport</keyword>
<dbReference type="GO" id="GO:0005643">
    <property type="term" value="C:nuclear pore"/>
    <property type="evidence" value="ECO:0007669"/>
    <property type="project" value="UniProtKB-SubCell"/>
</dbReference>
<evidence type="ECO:0000256" key="4">
    <source>
        <dbReference type="ARBA" id="ARBA00022448"/>
    </source>
</evidence>
<name>A0A7R9M467_9ACAR</name>
<evidence type="ECO:0000256" key="5">
    <source>
        <dbReference type="ARBA" id="ARBA00022553"/>
    </source>
</evidence>
<evidence type="ECO:0000256" key="19">
    <source>
        <dbReference type="ARBA" id="ARBA00078197"/>
    </source>
</evidence>
<evidence type="ECO:0000256" key="11">
    <source>
        <dbReference type="ARBA" id="ARBA00022927"/>
    </source>
</evidence>
<dbReference type="SUPFAM" id="SSF90209">
    <property type="entry name" value="Ran binding protein zinc finger-like"/>
    <property type="match status" value="1"/>
</dbReference>
<keyword evidence="6" id="KW-0479">Metal-binding</keyword>
<evidence type="ECO:0000313" key="25">
    <source>
        <dbReference type="EMBL" id="CAD7653255.1"/>
    </source>
</evidence>
<keyword evidence="11" id="KW-0653">Protein transport</keyword>
<feature type="compositionally biased region" description="Low complexity" evidence="22">
    <location>
        <begin position="632"/>
        <end position="643"/>
    </location>
</feature>
<dbReference type="GO" id="GO:0015031">
    <property type="term" value="P:protein transport"/>
    <property type="evidence" value="ECO:0007669"/>
    <property type="project" value="UniProtKB-KW"/>
</dbReference>
<keyword evidence="26" id="KW-1185">Reference proteome</keyword>
<dbReference type="SUPFAM" id="SSF50729">
    <property type="entry name" value="PH domain-like"/>
    <property type="match status" value="1"/>
</dbReference>
<feature type="non-terminal residue" evidence="25">
    <location>
        <position position="1"/>
    </location>
</feature>
<evidence type="ECO:0000256" key="21">
    <source>
        <dbReference type="PROSITE-ProRule" id="PRU00322"/>
    </source>
</evidence>
<evidence type="ECO:0000256" key="7">
    <source>
        <dbReference type="ARBA" id="ARBA00022737"/>
    </source>
</evidence>
<dbReference type="InterPro" id="IPR011993">
    <property type="entry name" value="PH-like_dom_sf"/>
</dbReference>
<dbReference type="Gene3D" id="2.30.29.30">
    <property type="entry name" value="Pleckstrin-homology domain (PH domain)/Phosphotyrosine-binding domain (PTB)"/>
    <property type="match status" value="1"/>
</dbReference>
<dbReference type="InterPro" id="IPR001876">
    <property type="entry name" value="Znf_RanBP2"/>
</dbReference>
<dbReference type="GO" id="GO:0005737">
    <property type="term" value="C:cytoplasm"/>
    <property type="evidence" value="ECO:0007669"/>
    <property type="project" value="TreeGrafter"/>
</dbReference>
<dbReference type="InterPro" id="IPR000156">
    <property type="entry name" value="Ran_bind_dom"/>
</dbReference>
<dbReference type="OrthoDB" id="6512542at2759"/>
<evidence type="ECO:0000259" key="23">
    <source>
        <dbReference type="PROSITE" id="PS50196"/>
    </source>
</evidence>
<reference evidence="25" key="1">
    <citation type="submission" date="2020-11" db="EMBL/GenBank/DDBJ databases">
        <authorList>
            <person name="Tran Van P."/>
        </authorList>
    </citation>
    <scope>NUCLEOTIDE SEQUENCE</scope>
</reference>
<dbReference type="GO" id="GO:0008270">
    <property type="term" value="F:zinc ion binding"/>
    <property type="evidence" value="ECO:0007669"/>
    <property type="project" value="UniProtKB-KW"/>
</dbReference>
<evidence type="ECO:0000256" key="12">
    <source>
        <dbReference type="ARBA" id="ARBA00023010"/>
    </source>
</evidence>
<keyword evidence="5" id="KW-0597">Phosphoprotein</keyword>
<keyword evidence="13" id="KW-0238">DNA-binding</keyword>
<keyword evidence="4" id="KW-0813">Transport</keyword>
<dbReference type="InterPro" id="IPR011990">
    <property type="entry name" value="TPR-like_helical_dom_sf"/>
</dbReference>
<evidence type="ECO:0000256" key="10">
    <source>
        <dbReference type="ARBA" id="ARBA00022833"/>
    </source>
</evidence>
<keyword evidence="10" id="KW-0862">Zinc</keyword>
<dbReference type="EMBL" id="CAJPVJ010006439">
    <property type="protein sequence ID" value="CAG2170442.1"/>
    <property type="molecule type" value="Genomic_DNA"/>
</dbReference>
<keyword evidence="15" id="KW-0472">Membrane</keyword>
<comment type="cofactor">
    <cofactor evidence="1">
        <name>Zn(2+)</name>
        <dbReference type="ChEBI" id="CHEBI:29105"/>
    </cofactor>
</comment>
<evidence type="ECO:0000256" key="8">
    <source>
        <dbReference type="ARBA" id="ARBA00022771"/>
    </source>
</evidence>
<dbReference type="PROSITE" id="PS50199">
    <property type="entry name" value="ZF_RANBP2_2"/>
    <property type="match status" value="1"/>
</dbReference>
<dbReference type="SMART" id="SM00160">
    <property type="entry name" value="RanBD"/>
    <property type="match status" value="1"/>
</dbReference>
<feature type="region of interest" description="Disordered" evidence="22">
    <location>
        <begin position="60"/>
        <end position="104"/>
    </location>
</feature>
<keyword evidence="7" id="KW-0677">Repeat</keyword>
<evidence type="ECO:0000313" key="26">
    <source>
        <dbReference type="Proteomes" id="UP000728032"/>
    </source>
</evidence>
<keyword evidence="8 21" id="KW-0863">Zinc-finger</keyword>
<accession>A0A7R9M467</accession>
<evidence type="ECO:0000256" key="6">
    <source>
        <dbReference type="ARBA" id="ARBA00022723"/>
    </source>
</evidence>
<dbReference type="Proteomes" id="UP000728032">
    <property type="component" value="Unassembled WGS sequence"/>
</dbReference>
<dbReference type="PROSITE" id="PS01358">
    <property type="entry name" value="ZF_RANBP2_1"/>
    <property type="match status" value="1"/>
</dbReference>
<gene>
    <name evidence="25" type="ORF">ONB1V03_LOCUS9912</name>
</gene>
<dbReference type="GO" id="GO:0051028">
    <property type="term" value="P:mRNA transport"/>
    <property type="evidence" value="ECO:0007669"/>
    <property type="project" value="UniProtKB-KW"/>
</dbReference>
<dbReference type="Pfam" id="PF00638">
    <property type="entry name" value="Ran_BP1"/>
    <property type="match status" value="1"/>
</dbReference>
<evidence type="ECO:0000256" key="9">
    <source>
        <dbReference type="ARBA" id="ARBA00022816"/>
    </source>
</evidence>
<dbReference type="GO" id="GO:0003677">
    <property type="term" value="F:DNA binding"/>
    <property type="evidence" value="ECO:0007669"/>
    <property type="project" value="UniProtKB-KW"/>
</dbReference>
<feature type="domain" description="RanBP2-type" evidence="24">
    <location>
        <begin position="196"/>
        <end position="225"/>
    </location>
</feature>
<dbReference type="PANTHER" id="PTHR23138:SF87">
    <property type="entry name" value="E3 SUMO-PROTEIN LIGASE RANBP2"/>
    <property type="match status" value="1"/>
</dbReference>
<dbReference type="PROSITE" id="PS50196">
    <property type="entry name" value="RANBD1"/>
    <property type="match status" value="1"/>
</dbReference>
<feature type="compositionally biased region" description="Polar residues" evidence="22">
    <location>
        <begin position="85"/>
        <end position="101"/>
    </location>
</feature>
<proteinExistence type="inferred from homology"/>
<evidence type="ECO:0000256" key="20">
    <source>
        <dbReference type="ARBA" id="ARBA00079437"/>
    </source>
</evidence>
<evidence type="ECO:0000259" key="24">
    <source>
        <dbReference type="PROSITE" id="PS50199"/>
    </source>
</evidence>